<dbReference type="PANTHER" id="PTHR43053">
    <property type="entry name" value="GLYCOSIDASE FAMILY 31"/>
    <property type="match status" value="1"/>
</dbReference>
<dbReference type="KEGG" id="vpy:HZI73_08370"/>
<dbReference type="EMBL" id="CP058649">
    <property type="protein sequence ID" value="QUI22312.1"/>
    <property type="molecule type" value="Genomic_DNA"/>
</dbReference>
<dbReference type="GO" id="GO:0016052">
    <property type="term" value="P:carbohydrate catabolic process"/>
    <property type="evidence" value="ECO:0007669"/>
    <property type="project" value="InterPro"/>
</dbReference>
<evidence type="ECO:0000313" key="4">
    <source>
        <dbReference type="Proteomes" id="UP000683246"/>
    </source>
</evidence>
<dbReference type="Proteomes" id="UP000683246">
    <property type="component" value="Chromosome"/>
</dbReference>
<dbReference type="InterPro" id="IPR013785">
    <property type="entry name" value="Aldolase_TIM"/>
</dbReference>
<evidence type="ECO:0000256" key="2">
    <source>
        <dbReference type="ARBA" id="ARBA00023295"/>
    </source>
</evidence>
<accession>A0A8J8MIZ3</accession>
<evidence type="ECO:0000256" key="1">
    <source>
        <dbReference type="ARBA" id="ARBA00022801"/>
    </source>
</evidence>
<keyword evidence="2" id="KW-0326">Glycosidase</keyword>
<dbReference type="InterPro" id="IPR017853">
    <property type="entry name" value="GH"/>
</dbReference>
<dbReference type="InterPro" id="IPR050985">
    <property type="entry name" value="Alpha-glycosidase_related"/>
</dbReference>
<dbReference type="Gene3D" id="3.20.20.70">
    <property type="entry name" value="Aldolase class I"/>
    <property type="match status" value="1"/>
</dbReference>
<sequence>MDFMNNLIQSSSSIVAMDGSVQEQLVLTRHWTGSTCTFTLINESQHDVQLKEVVLFEGNHGLREDTWQYGEGYQMLSQYEGAMGCMDDISYSDKDHYKLPALEGYQTMYNMTWLFSEDKYSVLGFSSCHRFNGALHFNKKQYKITLDLEGLTLEKQRRFVLEEFVCLEGHDRELLLQQFGECINRNHSPLGINQPTKLPTGWCSWYCYGPQINESIIQDNLDGILEHQLHLAYIQVDDGYQPKMGDWLEPNPAFGMDIKALCRRIREKGFEPGIWVAPFIAEETSKVFTEHPDWFIKDKHQQPLRSDKISFGGWRRGPWYMLDGTHPEARDYLRHVFRTMREDWGCYYFKLDANMWGAMPGGYYYDAKATRTEAYRLGMQACIEGAGEKSFILGCNAPMWPSLGVVHGMRVTSDITRDWDTISRLSRECFHRNWQHKTLWVNDPDCLVLENRQVHVVDAAGKVHKTLTELSKDELSYHRAYILASGGMVLNSDRIGDMHADSIRWLKKLLPPMGQAARFDDIGFTIGKIKRNHDTLVFLFNATNDMIEKSITCPKASCVLDFWREEVMCTKQRELAVKLPPHSARVLQIKTI</sequence>
<proteinExistence type="predicted"/>
<dbReference type="PANTHER" id="PTHR43053:SF3">
    <property type="entry name" value="ALPHA-GALACTOSIDASE C-RELATED"/>
    <property type="match status" value="1"/>
</dbReference>
<organism evidence="3 4">
    <name type="scientific">Vallitalea pronyensis</name>
    <dbReference type="NCBI Taxonomy" id="1348613"/>
    <lineage>
        <taxon>Bacteria</taxon>
        <taxon>Bacillati</taxon>
        <taxon>Bacillota</taxon>
        <taxon>Clostridia</taxon>
        <taxon>Lachnospirales</taxon>
        <taxon>Vallitaleaceae</taxon>
        <taxon>Vallitalea</taxon>
    </lineage>
</organism>
<name>A0A8J8MIZ3_9FIRM</name>
<dbReference type="GO" id="GO:0004557">
    <property type="term" value="F:alpha-galactosidase activity"/>
    <property type="evidence" value="ECO:0007669"/>
    <property type="project" value="InterPro"/>
</dbReference>
<reference evidence="3" key="1">
    <citation type="submission" date="2020-07" db="EMBL/GenBank/DDBJ databases">
        <title>Vallitalea pronyensis genome.</title>
        <authorList>
            <person name="Postec A."/>
        </authorList>
    </citation>
    <scope>NUCLEOTIDE SEQUENCE</scope>
    <source>
        <strain evidence="3">FatNI3</strain>
    </source>
</reference>
<dbReference type="AlphaFoldDB" id="A0A8J8MIZ3"/>
<keyword evidence="1" id="KW-0378">Hydrolase</keyword>
<protein>
    <submittedName>
        <fullName evidence="3">Alpha-galactosidase</fullName>
    </submittedName>
</protein>
<evidence type="ECO:0000313" key="3">
    <source>
        <dbReference type="EMBL" id="QUI22312.1"/>
    </source>
</evidence>
<gene>
    <name evidence="3" type="ORF">HZI73_08370</name>
</gene>
<dbReference type="SUPFAM" id="SSF51445">
    <property type="entry name" value="(Trans)glycosidases"/>
    <property type="match status" value="1"/>
</dbReference>
<dbReference type="Pfam" id="PF02065">
    <property type="entry name" value="Melibiase"/>
    <property type="match status" value="1"/>
</dbReference>
<dbReference type="InterPro" id="IPR002252">
    <property type="entry name" value="Glyco_hydro_36"/>
</dbReference>
<keyword evidence="4" id="KW-1185">Reference proteome</keyword>
<dbReference type="CDD" id="cd14791">
    <property type="entry name" value="GH36"/>
    <property type="match status" value="1"/>
</dbReference>